<feature type="repeat" description="ANK" evidence="3">
    <location>
        <begin position="258"/>
        <end position="290"/>
    </location>
</feature>
<dbReference type="Pfam" id="PF12796">
    <property type="entry name" value="Ank_2"/>
    <property type="match status" value="2"/>
</dbReference>
<gene>
    <name evidence="5" type="ORF">NP493_347g03054</name>
</gene>
<dbReference type="SUPFAM" id="SSF158235">
    <property type="entry name" value="SOCS box-like"/>
    <property type="match status" value="1"/>
</dbReference>
<dbReference type="InterPro" id="IPR050889">
    <property type="entry name" value="Dendritic_Spine_Reg/Scaffold"/>
</dbReference>
<dbReference type="InterPro" id="IPR036770">
    <property type="entry name" value="Ankyrin_rpt-contain_sf"/>
</dbReference>
<feature type="repeat" description="ANK" evidence="3">
    <location>
        <begin position="99"/>
        <end position="131"/>
    </location>
</feature>
<keyword evidence="1" id="KW-0677">Repeat</keyword>
<dbReference type="CDD" id="cd03587">
    <property type="entry name" value="SOCS"/>
    <property type="match status" value="1"/>
</dbReference>
<keyword evidence="6" id="KW-1185">Reference proteome</keyword>
<evidence type="ECO:0000256" key="2">
    <source>
        <dbReference type="ARBA" id="ARBA00023043"/>
    </source>
</evidence>
<feature type="repeat" description="ANK" evidence="3">
    <location>
        <begin position="66"/>
        <end position="98"/>
    </location>
</feature>
<dbReference type="PRINTS" id="PR01415">
    <property type="entry name" value="ANKYRIN"/>
</dbReference>
<dbReference type="Pfam" id="PF00023">
    <property type="entry name" value="Ank"/>
    <property type="match status" value="3"/>
</dbReference>
<name>A0AAD9L4Q2_RIDPI</name>
<organism evidence="5 6">
    <name type="scientific">Ridgeia piscesae</name>
    <name type="common">Tubeworm</name>
    <dbReference type="NCBI Taxonomy" id="27915"/>
    <lineage>
        <taxon>Eukaryota</taxon>
        <taxon>Metazoa</taxon>
        <taxon>Spiralia</taxon>
        <taxon>Lophotrochozoa</taxon>
        <taxon>Annelida</taxon>
        <taxon>Polychaeta</taxon>
        <taxon>Sedentaria</taxon>
        <taxon>Canalipalpata</taxon>
        <taxon>Sabellida</taxon>
        <taxon>Siboglinidae</taxon>
        <taxon>Ridgeia</taxon>
    </lineage>
</organism>
<feature type="domain" description="SOCS box" evidence="4">
    <location>
        <begin position="386"/>
        <end position="422"/>
    </location>
</feature>
<dbReference type="GO" id="GO:0035556">
    <property type="term" value="P:intracellular signal transduction"/>
    <property type="evidence" value="ECO:0007669"/>
    <property type="project" value="InterPro"/>
</dbReference>
<dbReference type="PROSITE" id="PS50088">
    <property type="entry name" value="ANK_REPEAT"/>
    <property type="match status" value="8"/>
</dbReference>
<protein>
    <recommendedName>
        <fullName evidence="4">SOCS box domain-containing protein</fullName>
    </recommendedName>
</protein>
<keyword evidence="2 3" id="KW-0040">ANK repeat</keyword>
<evidence type="ECO:0000259" key="4">
    <source>
        <dbReference type="PROSITE" id="PS50225"/>
    </source>
</evidence>
<feature type="repeat" description="ANK" evidence="3">
    <location>
        <begin position="165"/>
        <end position="197"/>
    </location>
</feature>
<dbReference type="EMBL" id="JAODUO010000346">
    <property type="protein sequence ID" value="KAK2182610.1"/>
    <property type="molecule type" value="Genomic_DNA"/>
</dbReference>
<comment type="caution">
    <text evidence="5">The sequence shown here is derived from an EMBL/GenBank/DDBJ whole genome shotgun (WGS) entry which is preliminary data.</text>
</comment>
<evidence type="ECO:0000313" key="5">
    <source>
        <dbReference type="EMBL" id="KAK2182610.1"/>
    </source>
</evidence>
<feature type="repeat" description="ANK" evidence="3">
    <location>
        <begin position="331"/>
        <end position="363"/>
    </location>
</feature>
<dbReference type="Pfam" id="PF07525">
    <property type="entry name" value="SOCS_box"/>
    <property type="match status" value="1"/>
</dbReference>
<sequence>MSRTPLVEAATRNDRQLLERALTGDLGPPHQDDLDEALLGAACHGNAECVSRLLTQGADVDCEDIDGDTPLMLSSANNHRDVISVLLERGCEVDMTSGRGRTALHMAVWAGHVSVVQRLLAAGCATDTQEQYDDTALMLAARSGFVDIMAALLHAGCDVTARNDELDTALHYAAHHGHAQCVRMLLAHDVSDDVDPINMWRKTPLLCAVTQARDEAAMELIQAGADVTVVDRGIVAWRNDPWLARMRRLICAVSLRSSGRSALHHAAQHGLCRCLRLLLARRVCPDVADADGNTPLMLATVHNRPDTVAMLLRDGCHVDIVGHCTIDGQYVWRSPLVVAVELGHYPIASMLVQAGSDVNDLNGMLFPERADHAQTQKWLKCIVGVPRALTDICRIVLRRTLGYDTTAKVTHLPLPPRLLRFLAFGDAVFG</sequence>
<dbReference type="Gene3D" id="1.25.40.20">
    <property type="entry name" value="Ankyrin repeat-containing domain"/>
    <property type="match status" value="4"/>
</dbReference>
<dbReference type="SMART" id="SM00248">
    <property type="entry name" value="ANK"/>
    <property type="match status" value="10"/>
</dbReference>
<feature type="repeat" description="ANK" evidence="3">
    <location>
        <begin position="200"/>
        <end position="232"/>
    </location>
</feature>
<dbReference type="PROSITE" id="PS50225">
    <property type="entry name" value="SOCS"/>
    <property type="match status" value="1"/>
</dbReference>
<dbReference type="AlphaFoldDB" id="A0AAD9L4Q2"/>
<feature type="repeat" description="ANK" evidence="3">
    <location>
        <begin position="132"/>
        <end position="164"/>
    </location>
</feature>
<dbReference type="InterPro" id="IPR002110">
    <property type="entry name" value="Ankyrin_rpt"/>
</dbReference>
<evidence type="ECO:0000256" key="3">
    <source>
        <dbReference type="PROSITE-ProRule" id="PRU00023"/>
    </source>
</evidence>
<dbReference type="Gene3D" id="1.10.750.20">
    <property type="entry name" value="SOCS box"/>
    <property type="match status" value="1"/>
</dbReference>
<reference evidence="5" key="1">
    <citation type="journal article" date="2023" name="Mol. Biol. Evol.">
        <title>Third-Generation Sequencing Reveals the Adaptive Role of the Epigenome in Three Deep-Sea Polychaetes.</title>
        <authorList>
            <person name="Perez M."/>
            <person name="Aroh O."/>
            <person name="Sun Y."/>
            <person name="Lan Y."/>
            <person name="Juniper S.K."/>
            <person name="Young C.R."/>
            <person name="Angers B."/>
            <person name="Qian P.Y."/>
        </authorList>
    </citation>
    <scope>NUCLEOTIDE SEQUENCE</scope>
    <source>
        <strain evidence="5">R07B-5</strain>
    </source>
</reference>
<dbReference type="SUPFAM" id="SSF48403">
    <property type="entry name" value="Ankyrin repeat"/>
    <property type="match status" value="2"/>
</dbReference>
<evidence type="ECO:0000256" key="1">
    <source>
        <dbReference type="ARBA" id="ARBA00022737"/>
    </source>
</evidence>
<dbReference type="Proteomes" id="UP001209878">
    <property type="component" value="Unassembled WGS sequence"/>
</dbReference>
<dbReference type="InterPro" id="IPR001496">
    <property type="entry name" value="SOCS_box"/>
</dbReference>
<feature type="repeat" description="ANK" evidence="3">
    <location>
        <begin position="291"/>
        <end position="323"/>
    </location>
</feature>
<proteinExistence type="predicted"/>
<dbReference type="InterPro" id="IPR036036">
    <property type="entry name" value="SOCS_box-like_dom_sf"/>
</dbReference>
<dbReference type="PANTHER" id="PTHR24166:SF48">
    <property type="entry name" value="PROTEIN VAPYRIN"/>
    <property type="match status" value="1"/>
</dbReference>
<dbReference type="PROSITE" id="PS50297">
    <property type="entry name" value="ANK_REP_REGION"/>
    <property type="match status" value="4"/>
</dbReference>
<dbReference type="PANTHER" id="PTHR24166">
    <property type="entry name" value="ROLLING PEBBLES, ISOFORM B"/>
    <property type="match status" value="1"/>
</dbReference>
<evidence type="ECO:0000313" key="6">
    <source>
        <dbReference type="Proteomes" id="UP001209878"/>
    </source>
</evidence>
<accession>A0AAD9L4Q2</accession>
<dbReference type="SMART" id="SM00969">
    <property type="entry name" value="SOCS_box"/>
    <property type="match status" value="1"/>
</dbReference>